<name>A0A6J7RGD9_9ZZZZ</name>
<proteinExistence type="predicted"/>
<reference evidence="2" key="1">
    <citation type="submission" date="2020-05" db="EMBL/GenBank/DDBJ databases">
        <authorList>
            <person name="Chiriac C."/>
            <person name="Salcher M."/>
            <person name="Ghai R."/>
            <person name="Kavagutti S V."/>
        </authorList>
    </citation>
    <scope>NUCLEOTIDE SEQUENCE</scope>
</reference>
<evidence type="ECO:0000256" key="1">
    <source>
        <dbReference type="SAM" id="MobiDB-lite"/>
    </source>
</evidence>
<evidence type="ECO:0000313" key="2">
    <source>
        <dbReference type="EMBL" id="CAB5027884.1"/>
    </source>
</evidence>
<dbReference type="AlphaFoldDB" id="A0A6J7RGD9"/>
<feature type="region of interest" description="Disordered" evidence="1">
    <location>
        <begin position="1"/>
        <end position="20"/>
    </location>
</feature>
<gene>
    <name evidence="2" type="ORF">UFOPK3992_02124</name>
</gene>
<dbReference type="EMBL" id="CAFBOZ010000407">
    <property type="protein sequence ID" value="CAB5027884.1"/>
    <property type="molecule type" value="Genomic_DNA"/>
</dbReference>
<sequence>MSTTERTSDEVGVGWPVTVGETLPPAEATVTMPGVEGDVGWGDR</sequence>
<accession>A0A6J7RGD9</accession>
<organism evidence="2">
    <name type="scientific">freshwater metagenome</name>
    <dbReference type="NCBI Taxonomy" id="449393"/>
    <lineage>
        <taxon>unclassified sequences</taxon>
        <taxon>metagenomes</taxon>
        <taxon>ecological metagenomes</taxon>
    </lineage>
</organism>
<protein>
    <submittedName>
        <fullName evidence="2">Unannotated protein</fullName>
    </submittedName>
</protein>